<gene>
    <name evidence="3" type="ORF">WOLCODRAFT_139371</name>
</gene>
<reference evidence="3 4" key="1">
    <citation type="journal article" date="2012" name="Science">
        <title>The Paleozoic origin of enzymatic lignin decomposition reconstructed from 31 fungal genomes.</title>
        <authorList>
            <person name="Floudas D."/>
            <person name="Binder M."/>
            <person name="Riley R."/>
            <person name="Barry K."/>
            <person name="Blanchette R.A."/>
            <person name="Henrissat B."/>
            <person name="Martinez A.T."/>
            <person name="Otillar R."/>
            <person name="Spatafora J.W."/>
            <person name="Yadav J.S."/>
            <person name="Aerts A."/>
            <person name="Benoit I."/>
            <person name="Boyd A."/>
            <person name="Carlson A."/>
            <person name="Copeland A."/>
            <person name="Coutinho P.M."/>
            <person name="de Vries R.P."/>
            <person name="Ferreira P."/>
            <person name="Findley K."/>
            <person name="Foster B."/>
            <person name="Gaskell J."/>
            <person name="Glotzer D."/>
            <person name="Gorecki P."/>
            <person name="Heitman J."/>
            <person name="Hesse C."/>
            <person name="Hori C."/>
            <person name="Igarashi K."/>
            <person name="Jurgens J.A."/>
            <person name="Kallen N."/>
            <person name="Kersten P."/>
            <person name="Kohler A."/>
            <person name="Kuees U."/>
            <person name="Kumar T.K.A."/>
            <person name="Kuo A."/>
            <person name="LaButti K."/>
            <person name="Larrondo L.F."/>
            <person name="Lindquist E."/>
            <person name="Ling A."/>
            <person name="Lombard V."/>
            <person name="Lucas S."/>
            <person name="Lundell T."/>
            <person name="Martin R."/>
            <person name="McLaughlin D.J."/>
            <person name="Morgenstern I."/>
            <person name="Morin E."/>
            <person name="Murat C."/>
            <person name="Nagy L.G."/>
            <person name="Nolan M."/>
            <person name="Ohm R.A."/>
            <person name="Patyshakuliyeva A."/>
            <person name="Rokas A."/>
            <person name="Ruiz-Duenas F.J."/>
            <person name="Sabat G."/>
            <person name="Salamov A."/>
            <person name="Samejima M."/>
            <person name="Schmutz J."/>
            <person name="Slot J.C."/>
            <person name="St John F."/>
            <person name="Stenlid J."/>
            <person name="Sun H."/>
            <person name="Sun S."/>
            <person name="Syed K."/>
            <person name="Tsang A."/>
            <person name="Wiebenga A."/>
            <person name="Young D."/>
            <person name="Pisabarro A."/>
            <person name="Eastwood D.C."/>
            <person name="Martin F."/>
            <person name="Cullen D."/>
            <person name="Grigoriev I.V."/>
            <person name="Hibbett D.S."/>
        </authorList>
    </citation>
    <scope>NUCLEOTIDE SEQUENCE [LARGE SCALE GENOMIC DNA]</scope>
    <source>
        <strain evidence="3 4">MD-104</strain>
    </source>
</reference>
<keyword evidence="4" id="KW-1185">Reference proteome</keyword>
<keyword evidence="2" id="KW-0732">Signal</keyword>
<accession>A0A2H3JSC5</accession>
<evidence type="ECO:0000313" key="3">
    <source>
        <dbReference type="EMBL" id="PCH45046.1"/>
    </source>
</evidence>
<evidence type="ECO:0000256" key="1">
    <source>
        <dbReference type="SAM" id="MobiDB-lite"/>
    </source>
</evidence>
<protein>
    <submittedName>
        <fullName evidence="3">Uncharacterized protein</fullName>
    </submittedName>
</protein>
<name>A0A2H3JSC5_WOLCO</name>
<feature type="chain" id="PRO_5013763109" evidence="2">
    <location>
        <begin position="20"/>
        <end position="182"/>
    </location>
</feature>
<feature type="region of interest" description="Disordered" evidence="1">
    <location>
        <begin position="131"/>
        <end position="164"/>
    </location>
</feature>
<dbReference type="STRING" id="742152.A0A2H3JSC5"/>
<dbReference type="AlphaFoldDB" id="A0A2H3JSC5"/>
<organism evidence="3 4">
    <name type="scientific">Wolfiporia cocos (strain MD-104)</name>
    <name type="common">Brown rot fungus</name>
    <dbReference type="NCBI Taxonomy" id="742152"/>
    <lineage>
        <taxon>Eukaryota</taxon>
        <taxon>Fungi</taxon>
        <taxon>Dikarya</taxon>
        <taxon>Basidiomycota</taxon>
        <taxon>Agaricomycotina</taxon>
        <taxon>Agaricomycetes</taxon>
        <taxon>Polyporales</taxon>
        <taxon>Phaeolaceae</taxon>
        <taxon>Wolfiporia</taxon>
    </lineage>
</organism>
<proteinExistence type="predicted"/>
<sequence>MKFSTVALSLAALASSALAQLEILSPGGPDLWWVAQSQNVVVWTCETSPYGNFTIAIANSNPDILVSPFPFIAEQENYDCSEAISQYQVTMPVADNYTILFIDPQNSAEVYATSKPFEIKALGAAYPPASATPTGTNTASSSSTGAASASTTASSKKSGAGKVSSSFGGLAMLAAALGVVMA</sequence>
<evidence type="ECO:0000313" key="4">
    <source>
        <dbReference type="Proteomes" id="UP000218811"/>
    </source>
</evidence>
<dbReference type="OMA" id="LWWVAQS"/>
<feature type="signal peptide" evidence="2">
    <location>
        <begin position="1"/>
        <end position="19"/>
    </location>
</feature>
<dbReference type="Proteomes" id="UP000218811">
    <property type="component" value="Unassembled WGS sequence"/>
</dbReference>
<evidence type="ECO:0000256" key="2">
    <source>
        <dbReference type="SAM" id="SignalP"/>
    </source>
</evidence>
<dbReference type="OrthoDB" id="2576580at2759"/>
<dbReference type="EMBL" id="KB468168">
    <property type="protein sequence ID" value="PCH45046.1"/>
    <property type="molecule type" value="Genomic_DNA"/>
</dbReference>